<dbReference type="KEGG" id="cyj:Cyan7822_3616"/>
<name>E0UG55_GLOV7</name>
<dbReference type="RefSeq" id="WP_013323625.1">
    <property type="nucleotide sequence ID" value="NC_014501.1"/>
</dbReference>
<dbReference type="HOGENOM" id="CLU_048881_0_0_3"/>
<organism evidence="2 3">
    <name type="scientific">Gloeothece verrucosa (strain PCC 7822)</name>
    <name type="common">Cyanothece sp. (strain PCC 7822)</name>
    <dbReference type="NCBI Taxonomy" id="497965"/>
    <lineage>
        <taxon>Bacteria</taxon>
        <taxon>Bacillati</taxon>
        <taxon>Cyanobacteriota</taxon>
        <taxon>Cyanophyceae</taxon>
        <taxon>Oscillatoriophycideae</taxon>
        <taxon>Chroococcales</taxon>
        <taxon>Aphanothecaceae</taxon>
        <taxon>Gloeothece</taxon>
        <taxon>Gloeothece verrucosa</taxon>
    </lineage>
</organism>
<reference evidence="3" key="1">
    <citation type="journal article" date="2011" name="MBio">
        <title>Novel metabolic attributes of the genus Cyanothece, comprising a group of unicellular nitrogen-fixing Cyanobacteria.</title>
        <authorList>
            <person name="Bandyopadhyay A."/>
            <person name="Elvitigala T."/>
            <person name="Welsh E."/>
            <person name="Stockel J."/>
            <person name="Liberton M."/>
            <person name="Min H."/>
            <person name="Sherman L.A."/>
            <person name="Pakrasi H.B."/>
        </authorList>
    </citation>
    <scope>NUCLEOTIDE SEQUENCE [LARGE SCALE GENOMIC DNA]</scope>
    <source>
        <strain evidence="3">PCC 7822</strain>
    </source>
</reference>
<keyword evidence="3" id="KW-1185">Reference proteome</keyword>
<feature type="domain" description="REase associating with pPIWI RE" evidence="1">
    <location>
        <begin position="237"/>
        <end position="346"/>
    </location>
</feature>
<dbReference type="Proteomes" id="UP000008206">
    <property type="component" value="Chromosome"/>
</dbReference>
<evidence type="ECO:0000259" key="1">
    <source>
        <dbReference type="Pfam" id="PF18154"/>
    </source>
</evidence>
<dbReference type="eggNOG" id="ENOG5030IXX">
    <property type="taxonomic scope" value="Bacteria"/>
</dbReference>
<evidence type="ECO:0000313" key="3">
    <source>
        <dbReference type="Proteomes" id="UP000008206"/>
    </source>
</evidence>
<dbReference type="EMBL" id="CP002198">
    <property type="protein sequence ID" value="ADN15556.1"/>
    <property type="molecule type" value="Genomic_DNA"/>
</dbReference>
<gene>
    <name evidence="2" type="ordered locus">Cyan7822_3616</name>
</gene>
<proteinExistence type="predicted"/>
<dbReference type="Pfam" id="PF18154">
    <property type="entry name" value="pPIWI_RE_REase"/>
    <property type="match status" value="1"/>
</dbReference>
<dbReference type="InterPro" id="IPR040828">
    <property type="entry name" value="pPIWI_RE_REase"/>
</dbReference>
<dbReference type="OrthoDB" id="580959at2"/>
<dbReference type="AlphaFoldDB" id="E0UG55"/>
<accession>E0UG55</accession>
<sequence>MQFSKEQILFIKLCKGLVQICDRINRGEPAYLVDASQPFPKPLYEAFQELSLKWILRDGKMRHPSILCMIEAARDKVEAVEPEFIECVDFPDEPLIENMTRPSEECEAWASKYAINLERDQNQSYIPRLIQEIERLSLPYSTYPLFRKFIAENQFPSDFDLTRFGSDNPNIRPVQELVRQAYREAPPQSVSMPLCKTCGGYLDCAARDIEDCCEPLDRRVDRVPTEDTVICLIRPSFLELRLARILEEMGLQVELWPDLDKADLRVKFPTGEVWALDAKDWGSATLLAIELNQDTIPDLGQSQSFFVVPDYRWQKLAYQAAFESRYKNDISVLSESELIKRARGYLNER</sequence>
<protein>
    <recommendedName>
        <fullName evidence="1">REase associating with pPIWI RE domain-containing protein</fullName>
    </recommendedName>
</protein>
<evidence type="ECO:0000313" key="2">
    <source>
        <dbReference type="EMBL" id="ADN15556.1"/>
    </source>
</evidence>
<dbReference type="STRING" id="497965.Cyan7822_3616"/>